<dbReference type="InterPro" id="IPR019775">
    <property type="entry name" value="WD40_repeat_CS"/>
</dbReference>
<evidence type="ECO:0000313" key="5">
    <source>
        <dbReference type="EMBL" id="MBN3289729.1"/>
    </source>
</evidence>
<protein>
    <submittedName>
        <fullName evidence="5">SPG16 protein</fullName>
    </submittedName>
</protein>
<feature type="region of interest" description="Disordered" evidence="4">
    <location>
        <begin position="230"/>
        <end position="284"/>
    </location>
</feature>
<evidence type="ECO:0000313" key="6">
    <source>
        <dbReference type="Proteomes" id="UP001166052"/>
    </source>
</evidence>
<keyword evidence="6" id="KW-1185">Reference proteome</keyword>
<dbReference type="InterPro" id="IPR036322">
    <property type="entry name" value="WD40_repeat_dom_sf"/>
</dbReference>
<dbReference type="InterPro" id="IPR015943">
    <property type="entry name" value="WD40/YVTN_repeat-like_dom_sf"/>
</dbReference>
<keyword evidence="2" id="KW-0677">Repeat</keyword>
<feature type="compositionally biased region" description="Basic and acidic residues" evidence="4">
    <location>
        <begin position="247"/>
        <end position="266"/>
    </location>
</feature>
<feature type="repeat" description="WD" evidence="3">
    <location>
        <begin position="310"/>
        <end position="351"/>
    </location>
</feature>
<proteinExistence type="predicted"/>
<feature type="repeat" description="WD" evidence="3">
    <location>
        <begin position="436"/>
        <end position="477"/>
    </location>
</feature>
<dbReference type="InterPro" id="IPR050995">
    <property type="entry name" value="WD-F-box_domain-protein"/>
</dbReference>
<gene>
    <name evidence="5" type="primary">Spag16_1</name>
    <name evidence="5" type="ORF">GTO92_0018604</name>
</gene>
<dbReference type="EMBL" id="JAAWVN010004566">
    <property type="protein sequence ID" value="MBN3289729.1"/>
    <property type="molecule type" value="Genomic_DNA"/>
</dbReference>
<name>A0ABS2YU69_POLSE</name>
<dbReference type="SUPFAM" id="SSF50978">
    <property type="entry name" value="WD40 repeat-like"/>
    <property type="match status" value="1"/>
</dbReference>
<keyword evidence="1 3" id="KW-0853">WD repeat</keyword>
<accession>A0ABS2YU69</accession>
<dbReference type="PRINTS" id="PR00320">
    <property type="entry name" value="GPROTEINBRPT"/>
</dbReference>
<dbReference type="PANTHER" id="PTHR14604">
    <property type="entry name" value="WD40 REPEAT PF20"/>
    <property type="match status" value="1"/>
</dbReference>
<feature type="repeat" description="WD" evidence="3">
    <location>
        <begin position="352"/>
        <end position="393"/>
    </location>
</feature>
<comment type="caution">
    <text evidence="5">The sequence shown here is derived from an EMBL/GenBank/DDBJ whole genome shotgun (WGS) entry which is preliminary data.</text>
</comment>
<dbReference type="InterPro" id="IPR020472">
    <property type="entry name" value="WD40_PAC1"/>
</dbReference>
<dbReference type="Proteomes" id="UP001166052">
    <property type="component" value="Unassembled WGS sequence"/>
</dbReference>
<dbReference type="PROSITE" id="PS50082">
    <property type="entry name" value="WD_REPEATS_2"/>
    <property type="match status" value="6"/>
</dbReference>
<feature type="non-terminal residue" evidence="5">
    <location>
        <position position="679"/>
    </location>
</feature>
<feature type="repeat" description="WD" evidence="3">
    <location>
        <begin position="394"/>
        <end position="435"/>
    </location>
</feature>
<sequence>MEEGAYYLERVSVSEYNEDDYQYEEMQPDEDWSLGDASEDLESAMKAVLGQLEETEATPQRPASTKEAQTKHPEIVDDFLRNFLIKMGMHKTFDCFQTEWYEMMHRGILNLEQVSFVPDVYAQNQLLDNELKSLRKQIESYKQAAFKAAEIVVKLQKERDFHRMQYRRVVQEKNRLIGDIKRVKKHYASYEPALKQLNDKYKTALKQKMLTSLERDRAVAEVTGLQATLRNVKPEYEMPPSSSSSQELRETQDDRKQDSEALEPRHPSKYVRSRHPNDSEFPVDTRVNPYLSQIKASASHKSGYRLASTLNVHELPVSSLALHPRKQVIVTTGDDHLWKMWSLPNGDIMMTGEGHSDWLSSCCFHPGGGKLATGSGDTTVKVWDFAKGECVLTFEGHSHAVWGCAWHSCGDFLASCSMDNTGKIWDLNSERCRYTLRGHADAVNSIVFLPFSNTLLTSSADKTLSLWDARTGLCAQTFYGHLHSCNDANFNMMGDTIVSCDSYGTVKLWDVRRVTAMLTIDAGPHPSNQVTFDPLGHLVAIASNDGSVKLLDLSSGKLSDLVGHEDAVQCVCFDHKGEYLISGGSDGTLHSPSRMTTFLVRNLNAEAAKCCCALEIDRESERCRRASKCLVPSPSELQDVARSNVFTWPKTACQLPAASRFPTTAVVVETTQTETYPSE</sequence>
<feature type="non-terminal residue" evidence="5">
    <location>
        <position position="1"/>
    </location>
</feature>
<dbReference type="InterPro" id="IPR001680">
    <property type="entry name" value="WD40_rpt"/>
</dbReference>
<dbReference type="PROSITE" id="PS50294">
    <property type="entry name" value="WD_REPEATS_REGION"/>
    <property type="match status" value="4"/>
</dbReference>
<dbReference type="SMART" id="SM00320">
    <property type="entry name" value="WD40"/>
    <property type="match status" value="7"/>
</dbReference>
<dbReference type="CDD" id="cd00200">
    <property type="entry name" value="WD40"/>
    <property type="match status" value="1"/>
</dbReference>
<evidence type="ECO:0000256" key="3">
    <source>
        <dbReference type="PROSITE-ProRule" id="PRU00221"/>
    </source>
</evidence>
<feature type="repeat" description="WD" evidence="3">
    <location>
        <begin position="478"/>
        <end position="519"/>
    </location>
</feature>
<evidence type="ECO:0000256" key="1">
    <source>
        <dbReference type="ARBA" id="ARBA00022574"/>
    </source>
</evidence>
<organism evidence="5 6">
    <name type="scientific">Polypterus senegalus</name>
    <name type="common">Senegal bichir</name>
    <dbReference type="NCBI Taxonomy" id="55291"/>
    <lineage>
        <taxon>Eukaryota</taxon>
        <taxon>Metazoa</taxon>
        <taxon>Chordata</taxon>
        <taxon>Craniata</taxon>
        <taxon>Vertebrata</taxon>
        <taxon>Euteleostomi</taxon>
        <taxon>Actinopterygii</taxon>
        <taxon>Polypteriformes</taxon>
        <taxon>Polypteridae</taxon>
        <taxon>Polypterus</taxon>
    </lineage>
</organism>
<reference evidence="5" key="1">
    <citation type="journal article" date="2021" name="Cell">
        <title>Tracing the genetic footprints of vertebrate landing in non-teleost ray-finned fishes.</title>
        <authorList>
            <person name="Bi X."/>
            <person name="Wang K."/>
            <person name="Yang L."/>
            <person name="Pan H."/>
            <person name="Jiang H."/>
            <person name="Wei Q."/>
            <person name="Fang M."/>
            <person name="Yu H."/>
            <person name="Zhu C."/>
            <person name="Cai Y."/>
            <person name="He Y."/>
            <person name="Gan X."/>
            <person name="Zeng H."/>
            <person name="Yu D."/>
            <person name="Zhu Y."/>
            <person name="Jiang H."/>
            <person name="Qiu Q."/>
            <person name="Yang H."/>
            <person name="Zhang Y.E."/>
            <person name="Wang W."/>
            <person name="Zhu M."/>
            <person name="He S."/>
            <person name="Zhang G."/>
        </authorList>
    </citation>
    <scope>NUCLEOTIDE SEQUENCE</scope>
    <source>
        <strain evidence="5">Bchr_001</strain>
    </source>
</reference>
<evidence type="ECO:0000256" key="4">
    <source>
        <dbReference type="SAM" id="MobiDB-lite"/>
    </source>
</evidence>
<dbReference type="PROSITE" id="PS00678">
    <property type="entry name" value="WD_REPEATS_1"/>
    <property type="match status" value="2"/>
</dbReference>
<dbReference type="PANTHER" id="PTHR14604:SF3">
    <property type="entry name" value="SPERM-ASSOCIATED ANTIGEN 16 PROTEIN"/>
    <property type="match status" value="1"/>
</dbReference>
<evidence type="ECO:0000256" key="2">
    <source>
        <dbReference type="ARBA" id="ARBA00022737"/>
    </source>
</evidence>
<feature type="repeat" description="WD" evidence="3">
    <location>
        <begin position="561"/>
        <end position="589"/>
    </location>
</feature>
<dbReference type="Gene3D" id="2.130.10.10">
    <property type="entry name" value="YVTN repeat-like/Quinoprotein amine dehydrogenase"/>
    <property type="match status" value="3"/>
</dbReference>
<dbReference type="Pfam" id="PF00400">
    <property type="entry name" value="WD40"/>
    <property type="match status" value="6"/>
</dbReference>